<keyword evidence="1" id="KW-0472">Membrane</keyword>
<evidence type="ECO:0008006" key="4">
    <source>
        <dbReference type="Google" id="ProtNLM"/>
    </source>
</evidence>
<name>A0ABN2LAL2_9ACTN</name>
<comment type="caution">
    <text evidence="2">The sequence shown here is derived from an EMBL/GenBank/DDBJ whole genome shotgun (WGS) entry which is preliminary data.</text>
</comment>
<evidence type="ECO:0000313" key="3">
    <source>
        <dbReference type="Proteomes" id="UP001500218"/>
    </source>
</evidence>
<sequence length="120" mass="13336">MPWLQPSSTAFVEMNHVVFAPLARRWFGRHAGVALFALSGLLHEAAISLPVMAGFGGPTTYFLLHAAAVRAEARLGVARWPRPLARLWTWGWVLVPLPLLFHTPFRDGLVVPLFTHWSAS</sequence>
<keyword evidence="1" id="KW-0812">Transmembrane</keyword>
<protein>
    <recommendedName>
        <fullName evidence="4">Wax synthase domain-containing protein</fullName>
    </recommendedName>
</protein>
<evidence type="ECO:0000256" key="1">
    <source>
        <dbReference type="SAM" id="Phobius"/>
    </source>
</evidence>
<evidence type="ECO:0000313" key="2">
    <source>
        <dbReference type="EMBL" id="GAA1781735.1"/>
    </source>
</evidence>
<keyword evidence="1" id="KW-1133">Transmembrane helix</keyword>
<keyword evidence="3" id="KW-1185">Reference proteome</keyword>
<feature type="transmembrane region" description="Helical" evidence="1">
    <location>
        <begin position="85"/>
        <end position="105"/>
    </location>
</feature>
<gene>
    <name evidence="2" type="ORF">GCM10009682_00030</name>
</gene>
<organism evidence="2 3">
    <name type="scientific">Luedemannella flava</name>
    <dbReference type="NCBI Taxonomy" id="349316"/>
    <lineage>
        <taxon>Bacteria</taxon>
        <taxon>Bacillati</taxon>
        <taxon>Actinomycetota</taxon>
        <taxon>Actinomycetes</taxon>
        <taxon>Micromonosporales</taxon>
        <taxon>Micromonosporaceae</taxon>
        <taxon>Luedemannella</taxon>
    </lineage>
</organism>
<dbReference type="EMBL" id="BAAALT010000001">
    <property type="protein sequence ID" value="GAA1781735.1"/>
    <property type="molecule type" value="Genomic_DNA"/>
</dbReference>
<proteinExistence type="predicted"/>
<dbReference type="Proteomes" id="UP001500218">
    <property type="component" value="Unassembled WGS sequence"/>
</dbReference>
<reference evidence="2 3" key="1">
    <citation type="journal article" date="2019" name="Int. J. Syst. Evol. Microbiol.">
        <title>The Global Catalogue of Microorganisms (GCM) 10K type strain sequencing project: providing services to taxonomists for standard genome sequencing and annotation.</title>
        <authorList>
            <consortium name="The Broad Institute Genomics Platform"/>
            <consortium name="The Broad Institute Genome Sequencing Center for Infectious Disease"/>
            <person name="Wu L."/>
            <person name="Ma J."/>
        </authorList>
    </citation>
    <scope>NUCLEOTIDE SEQUENCE [LARGE SCALE GENOMIC DNA]</scope>
    <source>
        <strain evidence="2 3">JCM 13250</strain>
    </source>
</reference>
<feature type="transmembrane region" description="Helical" evidence="1">
    <location>
        <begin position="45"/>
        <end position="64"/>
    </location>
</feature>
<accession>A0ABN2LAL2</accession>
<dbReference type="RefSeq" id="WP_344124904.1">
    <property type="nucleotide sequence ID" value="NZ_BAAALT010000001.1"/>
</dbReference>